<evidence type="ECO:0000256" key="1">
    <source>
        <dbReference type="SAM" id="MobiDB-lite"/>
    </source>
</evidence>
<evidence type="ECO:0000313" key="3">
    <source>
        <dbReference type="Proteomes" id="UP001213799"/>
    </source>
</evidence>
<dbReference type="Proteomes" id="UP001213799">
    <property type="component" value="Unassembled WGS sequence"/>
</dbReference>
<proteinExistence type="predicted"/>
<dbReference type="PANTHER" id="PTHR46082">
    <property type="entry name" value="ATP/GTP-BINDING PROTEIN-RELATED"/>
    <property type="match status" value="1"/>
</dbReference>
<dbReference type="PANTHER" id="PTHR46082:SF11">
    <property type="entry name" value="AAA+ ATPASE DOMAIN-CONTAINING PROTEIN-RELATED"/>
    <property type="match status" value="1"/>
</dbReference>
<sequence>MNKLDPTLYRIAWIAPLLIEARAAICSFDKLHEGQFPLDRGDDHVYIAGEIGGHHAIIATLPTGQEYGNGSAAALASQIKKFFPNLWFGLLVGVAAGLPNLSIFPPRDIRLGDVLVGLPEGDHAGLIAYDLGRETDNEGLKLLQDGHVLAPTEPVIRSAIGKIRLFAPDGIATFLQHYEAIRQKKHEAGDFNDPGQDKDHFYQTDADVKRKRSTSDSDSDEYSRKIPRRNNHRPSLHSDDNSEESYSDELHFPYGKPSHESPSDTSETFADIEIAEVLHISSNGITDRSISSEELSSSGSEESFSVKHGPQFESDSSASDQNSDSSDHAE</sequence>
<feature type="region of interest" description="Disordered" evidence="1">
    <location>
        <begin position="188"/>
        <end position="266"/>
    </location>
</feature>
<feature type="compositionally biased region" description="Low complexity" evidence="1">
    <location>
        <begin position="314"/>
        <end position="324"/>
    </location>
</feature>
<feature type="compositionally biased region" description="Low complexity" evidence="1">
    <location>
        <begin position="292"/>
        <end position="303"/>
    </location>
</feature>
<name>A0AAD6DMZ9_9EURO</name>
<dbReference type="Gene3D" id="3.40.50.1580">
    <property type="entry name" value="Nucleoside phosphorylase domain"/>
    <property type="match status" value="1"/>
</dbReference>
<gene>
    <name evidence="2" type="ORF">N7537_012091</name>
</gene>
<dbReference type="GeneID" id="81593387"/>
<dbReference type="RefSeq" id="XP_056748432.1">
    <property type="nucleotide sequence ID" value="XM_056903145.1"/>
</dbReference>
<feature type="compositionally biased region" description="Basic and acidic residues" evidence="1">
    <location>
        <begin position="188"/>
        <end position="208"/>
    </location>
</feature>
<dbReference type="InterPro" id="IPR035994">
    <property type="entry name" value="Nucleoside_phosphorylase_sf"/>
</dbReference>
<dbReference type="EMBL" id="JAQJAE010000006">
    <property type="protein sequence ID" value="KAJ5589413.1"/>
    <property type="molecule type" value="Genomic_DNA"/>
</dbReference>
<dbReference type="AlphaFoldDB" id="A0AAD6DMZ9"/>
<comment type="caution">
    <text evidence="2">The sequence shown here is derived from an EMBL/GenBank/DDBJ whole genome shotgun (WGS) entry which is preliminary data.</text>
</comment>
<protein>
    <submittedName>
        <fullName evidence="2">Nacht and wd domain protein</fullName>
    </submittedName>
</protein>
<organism evidence="2 3">
    <name type="scientific">Penicillium hordei</name>
    <dbReference type="NCBI Taxonomy" id="40994"/>
    <lineage>
        <taxon>Eukaryota</taxon>
        <taxon>Fungi</taxon>
        <taxon>Dikarya</taxon>
        <taxon>Ascomycota</taxon>
        <taxon>Pezizomycotina</taxon>
        <taxon>Eurotiomycetes</taxon>
        <taxon>Eurotiomycetidae</taxon>
        <taxon>Eurotiales</taxon>
        <taxon>Aspergillaceae</taxon>
        <taxon>Penicillium</taxon>
    </lineage>
</organism>
<feature type="compositionally biased region" description="Basic residues" evidence="1">
    <location>
        <begin position="225"/>
        <end position="235"/>
    </location>
</feature>
<keyword evidence="3" id="KW-1185">Reference proteome</keyword>
<dbReference type="GO" id="GO:0009116">
    <property type="term" value="P:nucleoside metabolic process"/>
    <property type="evidence" value="ECO:0007669"/>
    <property type="project" value="InterPro"/>
</dbReference>
<reference evidence="2" key="2">
    <citation type="submission" date="2023-01" db="EMBL/GenBank/DDBJ databases">
        <authorList>
            <person name="Petersen C."/>
        </authorList>
    </citation>
    <scope>NUCLEOTIDE SEQUENCE</scope>
    <source>
        <strain evidence="2">IBT 12815</strain>
    </source>
</reference>
<evidence type="ECO:0000313" key="2">
    <source>
        <dbReference type="EMBL" id="KAJ5589413.1"/>
    </source>
</evidence>
<accession>A0AAD6DMZ9</accession>
<dbReference type="GO" id="GO:0003824">
    <property type="term" value="F:catalytic activity"/>
    <property type="evidence" value="ECO:0007669"/>
    <property type="project" value="InterPro"/>
</dbReference>
<dbReference type="InterPro" id="IPR053137">
    <property type="entry name" value="NLR-like"/>
</dbReference>
<reference evidence="2" key="1">
    <citation type="journal article" date="2023" name="IMA Fungus">
        <title>Comparative genomic study of the Penicillium genus elucidates a diverse pangenome and 15 lateral gene transfer events.</title>
        <authorList>
            <person name="Petersen C."/>
            <person name="Sorensen T."/>
            <person name="Nielsen M.R."/>
            <person name="Sondergaard T.E."/>
            <person name="Sorensen J.L."/>
            <person name="Fitzpatrick D.A."/>
            <person name="Frisvad J.C."/>
            <person name="Nielsen K.L."/>
        </authorList>
    </citation>
    <scope>NUCLEOTIDE SEQUENCE</scope>
    <source>
        <strain evidence="2">IBT 12815</strain>
    </source>
</reference>
<feature type="region of interest" description="Disordered" evidence="1">
    <location>
        <begin position="280"/>
        <end position="330"/>
    </location>
</feature>